<evidence type="ECO:0000313" key="3">
    <source>
        <dbReference type="EMBL" id="EAS48425.1"/>
    </source>
</evidence>
<dbReference type="PANTHER" id="PTHR46825:SF15">
    <property type="entry name" value="BETA-LACTAMASE-RELATED DOMAIN-CONTAINING PROTEIN"/>
    <property type="match status" value="1"/>
</dbReference>
<dbReference type="Gene3D" id="3.40.710.10">
    <property type="entry name" value="DD-peptidase/beta-lactamase superfamily"/>
    <property type="match status" value="1"/>
</dbReference>
<dbReference type="Pfam" id="PF00144">
    <property type="entry name" value="Beta-lactamase"/>
    <property type="match status" value="1"/>
</dbReference>
<gene>
    <name evidence="3" type="ORF">SI859A1_00062</name>
</gene>
<feature type="domain" description="Beta-lactamase-related" evidence="1">
    <location>
        <begin position="82"/>
        <end position="413"/>
    </location>
</feature>
<dbReference type="Gene3D" id="2.40.128.600">
    <property type="match status" value="1"/>
</dbReference>
<dbReference type="InterPro" id="IPR021860">
    <property type="entry name" value="Peptidase_S12_Pab87-rel_C"/>
</dbReference>
<evidence type="ECO:0000313" key="4">
    <source>
        <dbReference type="Proteomes" id="UP000000321"/>
    </source>
</evidence>
<proteinExistence type="predicted"/>
<dbReference type="BioCyc" id="AURANTIMONAS:SI859A1_00062-MONOMER"/>
<dbReference type="HOGENOM" id="CLU_020027_14_3_5"/>
<dbReference type="Pfam" id="PF11954">
    <property type="entry name" value="DUF3471"/>
    <property type="match status" value="1"/>
</dbReference>
<dbReference type="InterPro" id="IPR050491">
    <property type="entry name" value="AmpC-like"/>
</dbReference>
<dbReference type="Proteomes" id="UP000000321">
    <property type="component" value="Unassembled WGS sequence"/>
</dbReference>
<dbReference type="SUPFAM" id="SSF56601">
    <property type="entry name" value="beta-lactamase/transpeptidase-like"/>
    <property type="match status" value="1"/>
</dbReference>
<dbReference type="PANTHER" id="PTHR46825">
    <property type="entry name" value="D-ALANYL-D-ALANINE-CARBOXYPEPTIDASE/ENDOPEPTIDASE AMPH"/>
    <property type="match status" value="1"/>
</dbReference>
<accession>Q1YDP4</accession>
<keyword evidence="4" id="KW-1185">Reference proteome</keyword>
<protein>
    <submittedName>
        <fullName evidence="3">Putative beta-lactamase, penicillin-binding protein</fullName>
    </submittedName>
</protein>
<evidence type="ECO:0000259" key="2">
    <source>
        <dbReference type="Pfam" id="PF11954"/>
    </source>
</evidence>
<dbReference type="InterPro" id="IPR001466">
    <property type="entry name" value="Beta-lactam-related"/>
</dbReference>
<sequence length="559" mass="59029">MSGPAPSAGSGEGSLAMIRLVGPIRTPTLPALTLSLLLGVLAVPTMAQDAASPSPANLLPAPVMPVPPLLDRQQVDRAVDRLDAVVEGVMETTGVPGVAVAVVYRDEVLFAKGFGLREVGQPETVDTDTVFLLASLSKPIASTLVAGLVGDGLLEWDQPVRGYSPSFALSDPYVSEHATFADLMSHRSGLATGAGDLLEDLGLDRETILSRIDQQPLDPFRSTYHYSNLGYTAGAVAAAKAAGQPFEALASERLIQPLGMTRTSYRNADYAGHDNRARIHVRAGAPDEGRWEARYERVADAEAPAGGASASVSDMARFLRLQLGKGRFEGTPLIDESALATTHQPHMPNRLPADPAIRAGFYGLGWNVGTDDLGRVTLGHSGAFNLGTATAISLLPGEELGIVVLTNGEPIGVPEAICASFMDIVQNGEQTVDWLGFIGGIFAQQRTAELEAAEVPPAPANAAAPRDLETYASRYANSYFGALRVEAEEGALSMILGPAQAPTRFALTAYDGDVFTFETIGENATGPSLARFRRGDDGRVVDVTLDYYDRAGLGTFVRD</sequence>
<comment type="caution">
    <text evidence="3">The sequence shown here is derived from an EMBL/GenBank/DDBJ whole genome shotgun (WGS) entry which is preliminary data.</text>
</comment>
<dbReference type="EMBL" id="AAPJ01000011">
    <property type="protein sequence ID" value="EAS48425.1"/>
    <property type="molecule type" value="Genomic_DNA"/>
</dbReference>
<dbReference type="InterPro" id="IPR012338">
    <property type="entry name" value="Beta-lactam/transpept-like"/>
</dbReference>
<reference evidence="3 4" key="1">
    <citation type="journal article" date="2008" name="Appl. Environ. Microbiol.">
        <title>Genomic insights into Mn(II) oxidation by the marine alphaproteobacterium Aurantimonas sp. strain SI85-9A1.</title>
        <authorList>
            <person name="Dick G.J."/>
            <person name="Podell S."/>
            <person name="Johnson H.A."/>
            <person name="Rivera-Espinoza Y."/>
            <person name="Bernier-Latmani R."/>
            <person name="McCarthy J.K."/>
            <person name="Torpey J.W."/>
            <person name="Clement B.G."/>
            <person name="Gaasterland T."/>
            <person name="Tebo B.M."/>
        </authorList>
    </citation>
    <scope>NUCLEOTIDE SEQUENCE [LARGE SCALE GENOMIC DNA]</scope>
    <source>
        <strain evidence="3 4">SI85-9A1</strain>
    </source>
</reference>
<evidence type="ECO:0000259" key="1">
    <source>
        <dbReference type="Pfam" id="PF00144"/>
    </source>
</evidence>
<dbReference type="AlphaFoldDB" id="Q1YDP4"/>
<organism evidence="3 4">
    <name type="scientific">Aurantimonas manganoxydans (strain ATCC BAA-1229 / DSM 21871 / SI85-9A1)</name>
    <dbReference type="NCBI Taxonomy" id="287752"/>
    <lineage>
        <taxon>Bacteria</taxon>
        <taxon>Pseudomonadati</taxon>
        <taxon>Pseudomonadota</taxon>
        <taxon>Alphaproteobacteria</taxon>
        <taxon>Hyphomicrobiales</taxon>
        <taxon>Aurantimonadaceae</taxon>
        <taxon>Aurantimonas</taxon>
    </lineage>
</organism>
<name>Q1YDP4_AURMS</name>
<feature type="domain" description="Peptidase S12 Pab87-related C-terminal" evidence="2">
    <location>
        <begin position="459"/>
        <end position="546"/>
    </location>
</feature>